<dbReference type="Proteomes" id="UP001597189">
    <property type="component" value="Unassembled WGS sequence"/>
</dbReference>
<keyword evidence="5" id="KW-0812">Transmembrane</keyword>
<dbReference type="Gene3D" id="3.10.20.320">
    <property type="entry name" value="Putative peptidoglycan bound protein (lpxtg motif)"/>
    <property type="match status" value="2"/>
</dbReference>
<feature type="compositionally biased region" description="Polar residues" evidence="4">
    <location>
        <begin position="53"/>
        <end position="70"/>
    </location>
</feature>
<dbReference type="InterPro" id="IPR022263">
    <property type="entry name" value="KxYKxGKxW"/>
</dbReference>
<feature type="signal peptide" evidence="6">
    <location>
        <begin position="1"/>
        <end position="33"/>
    </location>
</feature>
<dbReference type="InterPro" id="IPR050836">
    <property type="entry name" value="SDS22/Internalin_LRR"/>
</dbReference>
<feature type="chain" id="PRO_5046951550" evidence="6">
    <location>
        <begin position="34"/>
        <end position="724"/>
    </location>
</feature>
<dbReference type="Pfam" id="PF06458">
    <property type="entry name" value="MucBP"/>
    <property type="match status" value="2"/>
</dbReference>
<comment type="caution">
    <text evidence="8">The sequence shown here is derived from an EMBL/GenBank/DDBJ whole genome shotgun (WGS) entry which is preliminary data.</text>
</comment>
<organism evidence="8 9">
    <name type="scientific">Levilactobacillus lanxiensis</name>
    <dbReference type="NCBI Taxonomy" id="2799568"/>
    <lineage>
        <taxon>Bacteria</taxon>
        <taxon>Bacillati</taxon>
        <taxon>Bacillota</taxon>
        <taxon>Bacilli</taxon>
        <taxon>Lactobacillales</taxon>
        <taxon>Lactobacillaceae</taxon>
        <taxon>Levilactobacillus</taxon>
    </lineage>
</organism>
<evidence type="ECO:0000256" key="6">
    <source>
        <dbReference type="SAM" id="SignalP"/>
    </source>
</evidence>
<sequence>MLKRDESTHRVKMYKKGRTWVFAGVLTAALAFAAPESVQADTTGETPSPAKAETTTTTNAHQDQEVTLTTPDVDGHPTMTETETVTNVENESGTINDSVTAGDLETEAEDKTTTTPEKPATDVTTEDPQTAEPIAADTVPETAVPISETAKPKTHKQTGATTELKAVKLVKAEVAKPATVKLAHQQRATAISEWMPNTTLQQAVLKNLKSQNPGQSWNSVDDITQADMALLKTLSIQSGAGTYIDGKTEFSLVGLEYATNLTSLSMGAGNFNTAPGAYYGDIADVTPLAGLTKLEKLDLQHNRITDVTPLANLTNLKELLLSYNRIHDFSPLKGINYNSFHAGSQMVILDPVKVSATDLSAHLKIQFITIDGDLIQLEQVAVRIADPVFYYNGAFTYRFYFTGGVGVSDGQGGLNYTELKPQIPGITEYPTVTVDPQENNYFLTGRADGSDSYGSYLFVVAQGYDIAEDAAPVVVQHHDEQGNAIAKDVTLPTGMVGEDYTTTPLDIPGYKLKTTPENATGQYGSEAIKVTYVYEKDGGGTVTPPVVTPAADVTMTIYYQLADGTNIAASQTISGKPGTTYSTSALDVTGYRLVTTPGNASGTFGDADGTITYVYEKLETGGGGDLITDGNDGDDGDLATGDGDDDQKPSVSVTTAQDEGGAGATVSGQPVQLANSATATPQKSAAPATTLPQTNDQATSAWWGVALLAATTIGGWLGFRRKSE</sequence>
<evidence type="ECO:0000256" key="4">
    <source>
        <dbReference type="SAM" id="MobiDB-lite"/>
    </source>
</evidence>
<dbReference type="NCBIfam" id="TIGR03715">
    <property type="entry name" value="KxYKxGKxW"/>
    <property type="match status" value="1"/>
</dbReference>
<feature type="domain" description="MucBP" evidence="7">
    <location>
        <begin position="556"/>
        <end position="616"/>
    </location>
</feature>
<dbReference type="InterPro" id="IPR025875">
    <property type="entry name" value="Leu-rich_rpt_4"/>
</dbReference>
<dbReference type="Pfam" id="PF12799">
    <property type="entry name" value="LRR_4"/>
    <property type="match status" value="1"/>
</dbReference>
<dbReference type="EMBL" id="JBHTOD010000001">
    <property type="protein sequence ID" value="MFD1454444.1"/>
    <property type="molecule type" value="Genomic_DNA"/>
</dbReference>
<keyword evidence="5" id="KW-0472">Membrane</keyword>
<feature type="region of interest" description="Disordered" evidence="4">
    <location>
        <begin position="622"/>
        <end position="694"/>
    </location>
</feature>
<feature type="transmembrane region" description="Helical" evidence="5">
    <location>
        <begin position="701"/>
        <end position="719"/>
    </location>
</feature>
<dbReference type="Gene3D" id="3.80.10.10">
    <property type="entry name" value="Ribonuclease Inhibitor"/>
    <property type="match status" value="1"/>
</dbReference>
<keyword evidence="5" id="KW-1133">Transmembrane helix</keyword>
<keyword evidence="2 6" id="KW-0732">Signal</keyword>
<evidence type="ECO:0000259" key="7">
    <source>
        <dbReference type="Pfam" id="PF06458"/>
    </source>
</evidence>
<evidence type="ECO:0000256" key="1">
    <source>
        <dbReference type="ARBA" id="ARBA00022614"/>
    </source>
</evidence>
<reference evidence="9" key="1">
    <citation type="journal article" date="2019" name="Int. J. Syst. Evol. Microbiol.">
        <title>The Global Catalogue of Microorganisms (GCM) 10K type strain sequencing project: providing services to taxonomists for standard genome sequencing and annotation.</title>
        <authorList>
            <consortium name="The Broad Institute Genomics Platform"/>
            <consortium name="The Broad Institute Genome Sequencing Center for Infectious Disease"/>
            <person name="Wu L."/>
            <person name="Ma J."/>
        </authorList>
    </citation>
    <scope>NUCLEOTIDE SEQUENCE [LARGE SCALE GENOMIC DNA]</scope>
    <source>
        <strain evidence="9">CCM 8979</strain>
    </source>
</reference>
<feature type="compositionally biased region" description="Low complexity" evidence="4">
    <location>
        <begin position="80"/>
        <end position="91"/>
    </location>
</feature>
<evidence type="ECO:0000256" key="2">
    <source>
        <dbReference type="ARBA" id="ARBA00022729"/>
    </source>
</evidence>
<evidence type="ECO:0000313" key="8">
    <source>
        <dbReference type="EMBL" id="MFD1454444.1"/>
    </source>
</evidence>
<dbReference type="InterPro" id="IPR001611">
    <property type="entry name" value="Leu-rich_rpt"/>
</dbReference>
<dbReference type="SUPFAM" id="SSF52058">
    <property type="entry name" value="L domain-like"/>
    <property type="match status" value="1"/>
</dbReference>
<keyword evidence="3" id="KW-0677">Repeat</keyword>
<dbReference type="InterPro" id="IPR032675">
    <property type="entry name" value="LRR_dom_sf"/>
</dbReference>
<name>A0ABW4CYS5_9LACO</name>
<dbReference type="PANTHER" id="PTHR46652">
    <property type="entry name" value="LEUCINE-RICH REPEAT AND IQ DOMAIN-CONTAINING PROTEIN 1-RELATED"/>
    <property type="match status" value="1"/>
</dbReference>
<dbReference type="RefSeq" id="WP_203642261.1">
    <property type="nucleotide sequence ID" value="NZ_BOLN01000001.1"/>
</dbReference>
<keyword evidence="9" id="KW-1185">Reference proteome</keyword>
<proteinExistence type="predicted"/>
<feature type="region of interest" description="Disordered" evidence="4">
    <location>
        <begin position="37"/>
        <end position="128"/>
    </location>
</feature>
<feature type="domain" description="MucBP" evidence="7">
    <location>
        <begin position="472"/>
        <end position="535"/>
    </location>
</feature>
<dbReference type="Pfam" id="PF19258">
    <property type="entry name" value="KxYKxGKxW_sig"/>
    <property type="match status" value="1"/>
</dbReference>
<gene>
    <name evidence="8" type="ORF">ACFQ44_01965</name>
</gene>
<evidence type="ECO:0000313" key="9">
    <source>
        <dbReference type="Proteomes" id="UP001597189"/>
    </source>
</evidence>
<dbReference type="InterPro" id="IPR009459">
    <property type="entry name" value="MucBP_dom"/>
</dbReference>
<feature type="compositionally biased region" description="Acidic residues" evidence="4">
    <location>
        <begin position="631"/>
        <end position="645"/>
    </location>
</feature>
<keyword evidence="1" id="KW-0433">Leucine-rich repeat</keyword>
<dbReference type="SMART" id="SM00365">
    <property type="entry name" value="LRR_SD22"/>
    <property type="match status" value="2"/>
</dbReference>
<dbReference type="PROSITE" id="PS51450">
    <property type="entry name" value="LRR"/>
    <property type="match status" value="2"/>
</dbReference>
<evidence type="ECO:0000256" key="3">
    <source>
        <dbReference type="ARBA" id="ARBA00022737"/>
    </source>
</evidence>
<protein>
    <submittedName>
        <fullName evidence="8">MucBP domain-containing protein</fullName>
    </submittedName>
</protein>
<accession>A0ABW4CYS5</accession>
<feature type="compositionally biased region" description="Polar residues" evidence="4">
    <location>
        <begin position="666"/>
        <end position="683"/>
    </location>
</feature>
<dbReference type="PANTHER" id="PTHR46652:SF3">
    <property type="entry name" value="LEUCINE-RICH REPEAT-CONTAINING PROTEIN 9"/>
    <property type="match status" value="1"/>
</dbReference>
<evidence type="ECO:0000256" key="5">
    <source>
        <dbReference type="SAM" id="Phobius"/>
    </source>
</evidence>